<reference evidence="6 7" key="1">
    <citation type="submission" date="2017-05" db="EMBL/GenBank/DDBJ databases">
        <authorList>
            <person name="Varghese N."/>
            <person name="Submissions S."/>
        </authorList>
    </citation>
    <scope>NUCLEOTIDE SEQUENCE [LARGE SCALE GENOMIC DNA]</scope>
    <source>
        <strain evidence="6 7">DSM 45474</strain>
    </source>
</reference>
<dbReference type="InterPro" id="IPR011761">
    <property type="entry name" value="ATP-grasp"/>
</dbReference>
<evidence type="ECO:0000259" key="5">
    <source>
        <dbReference type="PROSITE" id="PS50975"/>
    </source>
</evidence>
<evidence type="ECO:0000256" key="2">
    <source>
        <dbReference type="ARBA" id="ARBA00022741"/>
    </source>
</evidence>
<dbReference type="Gene3D" id="3.30.470.20">
    <property type="entry name" value="ATP-grasp fold, B domain"/>
    <property type="match status" value="1"/>
</dbReference>
<dbReference type="GO" id="GO:0046872">
    <property type="term" value="F:metal ion binding"/>
    <property type="evidence" value="ECO:0007669"/>
    <property type="project" value="InterPro"/>
</dbReference>
<keyword evidence="6" id="KW-0456">Lyase</keyword>
<sequence>MKKKLLFVEGNTTGTGMLAICKAEKLGYQSVFLTQNANRYDGLNESGCHTIITDTDSIEDLKQCILQENVEEIAGILTTSDFYLETVAKLVQAFGLTGNTPQAIRLCRNKALYRETLSSEGVRQPGFTVVQSVEELQDIRKSVFLPCLVKPADGSGSNNVRLCFNWEEVEQMTMEILAKKHNARGQKTLQTVLLEEYIEGPEYSVEMFSWEGKSICVGITEKHVTGFPHFVESRHVFPSVLPAEVKQEIMQTVKRTLEAVDFQFGASHSEVKWTPDGCVMIETNARLAGGMIPELIRHSTGMDLLDWQIRCAAGVPPESNQFEQNRYSGIQFLMAQEEGRLSSVDNLESLLKLEGVQEVVIKAQVGQAVQPPKSFSDRLGYIIVSGTSYDEVTERLDQISDILSTKTLVMEPGV</sequence>
<dbReference type="AlphaFoldDB" id="A0A521CXJ0"/>
<keyword evidence="7" id="KW-1185">Reference proteome</keyword>
<proteinExistence type="predicted"/>
<dbReference type="SUPFAM" id="SSF56059">
    <property type="entry name" value="Glutathione synthetase ATP-binding domain-like"/>
    <property type="match status" value="1"/>
</dbReference>
<keyword evidence="3 4" id="KW-0067">ATP-binding</keyword>
<dbReference type="GO" id="GO:0016829">
    <property type="term" value="F:lyase activity"/>
    <property type="evidence" value="ECO:0007669"/>
    <property type="project" value="UniProtKB-KW"/>
</dbReference>
<dbReference type="OrthoDB" id="9803907at2"/>
<evidence type="ECO:0000256" key="4">
    <source>
        <dbReference type="PROSITE-ProRule" id="PRU00409"/>
    </source>
</evidence>
<keyword evidence="2 4" id="KW-0547">Nucleotide-binding</keyword>
<protein>
    <submittedName>
        <fullName evidence="6">Argininosuccinate lyase</fullName>
    </submittedName>
</protein>
<dbReference type="EMBL" id="FXTI01000004">
    <property type="protein sequence ID" value="SMO63451.1"/>
    <property type="molecule type" value="Genomic_DNA"/>
</dbReference>
<keyword evidence="1" id="KW-0436">Ligase</keyword>
<dbReference type="Proteomes" id="UP000315636">
    <property type="component" value="Unassembled WGS sequence"/>
</dbReference>
<evidence type="ECO:0000256" key="1">
    <source>
        <dbReference type="ARBA" id="ARBA00022598"/>
    </source>
</evidence>
<gene>
    <name evidence="6" type="ORF">SAMN06264849_104237</name>
</gene>
<feature type="domain" description="ATP-grasp" evidence="5">
    <location>
        <begin position="114"/>
        <end position="313"/>
    </location>
</feature>
<organism evidence="6 7">
    <name type="scientific">Melghirimyces algeriensis</name>
    <dbReference type="NCBI Taxonomy" id="910412"/>
    <lineage>
        <taxon>Bacteria</taxon>
        <taxon>Bacillati</taxon>
        <taxon>Bacillota</taxon>
        <taxon>Bacilli</taxon>
        <taxon>Bacillales</taxon>
        <taxon>Thermoactinomycetaceae</taxon>
        <taxon>Melghirimyces</taxon>
    </lineage>
</organism>
<dbReference type="InterPro" id="IPR013815">
    <property type="entry name" value="ATP_grasp_subdomain_1"/>
</dbReference>
<dbReference type="Gene3D" id="3.40.50.20">
    <property type="match status" value="1"/>
</dbReference>
<accession>A0A521CXJ0</accession>
<dbReference type="Pfam" id="PF13535">
    <property type="entry name" value="ATP-grasp_4"/>
    <property type="match status" value="1"/>
</dbReference>
<dbReference type="PANTHER" id="PTHR43585:SF2">
    <property type="entry name" value="ATP-GRASP ENZYME FSQD"/>
    <property type="match status" value="1"/>
</dbReference>
<dbReference type="PANTHER" id="PTHR43585">
    <property type="entry name" value="FUMIPYRROLE BIOSYNTHESIS PROTEIN C"/>
    <property type="match status" value="1"/>
</dbReference>
<evidence type="ECO:0000313" key="6">
    <source>
        <dbReference type="EMBL" id="SMO63451.1"/>
    </source>
</evidence>
<name>A0A521CXJ0_9BACL</name>
<dbReference type="Gene3D" id="3.30.1490.20">
    <property type="entry name" value="ATP-grasp fold, A domain"/>
    <property type="match status" value="1"/>
</dbReference>
<dbReference type="InterPro" id="IPR040570">
    <property type="entry name" value="LAL_C2"/>
</dbReference>
<dbReference type="GO" id="GO:0005524">
    <property type="term" value="F:ATP binding"/>
    <property type="evidence" value="ECO:0007669"/>
    <property type="project" value="UniProtKB-UniRule"/>
</dbReference>
<dbReference type="RefSeq" id="WP_142505289.1">
    <property type="nucleotide sequence ID" value="NZ_FXTI01000004.1"/>
</dbReference>
<dbReference type="Pfam" id="PF18603">
    <property type="entry name" value="LAL_C2"/>
    <property type="match status" value="1"/>
</dbReference>
<evidence type="ECO:0000256" key="3">
    <source>
        <dbReference type="ARBA" id="ARBA00022840"/>
    </source>
</evidence>
<evidence type="ECO:0000313" key="7">
    <source>
        <dbReference type="Proteomes" id="UP000315636"/>
    </source>
</evidence>
<dbReference type="InterPro" id="IPR052032">
    <property type="entry name" value="ATP-dep_AA_Ligase"/>
</dbReference>
<dbReference type="GO" id="GO:0016874">
    <property type="term" value="F:ligase activity"/>
    <property type="evidence" value="ECO:0007669"/>
    <property type="project" value="UniProtKB-KW"/>
</dbReference>
<dbReference type="PROSITE" id="PS50975">
    <property type="entry name" value="ATP_GRASP"/>
    <property type="match status" value="1"/>
</dbReference>